<evidence type="ECO:0000256" key="2">
    <source>
        <dbReference type="ARBA" id="ARBA00022679"/>
    </source>
</evidence>
<evidence type="ECO:0000256" key="5">
    <source>
        <dbReference type="ARBA" id="ARBA00022759"/>
    </source>
</evidence>
<organism evidence="11 12">
    <name type="scientific">Elysia crispata</name>
    <name type="common">lettuce slug</name>
    <dbReference type="NCBI Taxonomy" id="231223"/>
    <lineage>
        <taxon>Eukaryota</taxon>
        <taxon>Metazoa</taxon>
        <taxon>Spiralia</taxon>
        <taxon>Lophotrochozoa</taxon>
        <taxon>Mollusca</taxon>
        <taxon>Gastropoda</taxon>
        <taxon>Heterobranchia</taxon>
        <taxon>Euthyneura</taxon>
        <taxon>Panpulmonata</taxon>
        <taxon>Sacoglossa</taxon>
        <taxon>Placobranchoidea</taxon>
        <taxon>Plakobranchidae</taxon>
        <taxon>Elysia</taxon>
    </lineage>
</organism>
<keyword evidence="1" id="KW-0645">Protease</keyword>
<protein>
    <recommendedName>
        <fullName evidence="10">Reverse transcriptase domain-containing protein</fullName>
    </recommendedName>
</protein>
<dbReference type="GO" id="GO:0008233">
    <property type="term" value="F:peptidase activity"/>
    <property type="evidence" value="ECO:0007669"/>
    <property type="project" value="UniProtKB-KW"/>
</dbReference>
<dbReference type="Gene3D" id="3.10.10.10">
    <property type="entry name" value="HIV Type 1 Reverse Transcriptase, subunit A, domain 1"/>
    <property type="match status" value="1"/>
</dbReference>
<keyword evidence="6" id="KW-0378">Hydrolase</keyword>
<dbReference type="InterPro" id="IPR041588">
    <property type="entry name" value="Integrase_H2C2"/>
</dbReference>
<dbReference type="Gene3D" id="1.10.340.70">
    <property type="match status" value="1"/>
</dbReference>
<dbReference type="PROSITE" id="PS50878">
    <property type="entry name" value="RT_POL"/>
    <property type="match status" value="1"/>
</dbReference>
<evidence type="ECO:0000256" key="9">
    <source>
        <dbReference type="SAM" id="MobiDB-lite"/>
    </source>
</evidence>
<proteinExistence type="predicted"/>
<dbReference type="FunFam" id="3.30.70.270:FF:000026">
    <property type="entry name" value="Transposon Ty3-G Gag-Pol polyprotein"/>
    <property type="match status" value="1"/>
</dbReference>
<name>A0AAE1APE6_9GAST</name>
<keyword evidence="12" id="KW-1185">Reference proteome</keyword>
<dbReference type="Pfam" id="PF17919">
    <property type="entry name" value="RT_RNaseH_2"/>
    <property type="match status" value="1"/>
</dbReference>
<evidence type="ECO:0000313" key="11">
    <source>
        <dbReference type="EMBL" id="KAK3791305.1"/>
    </source>
</evidence>
<dbReference type="SUPFAM" id="SSF56672">
    <property type="entry name" value="DNA/RNA polymerases"/>
    <property type="match status" value="1"/>
</dbReference>
<dbReference type="GO" id="GO:0006508">
    <property type="term" value="P:proteolysis"/>
    <property type="evidence" value="ECO:0007669"/>
    <property type="project" value="UniProtKB-KW"/>
</dbReference>
<dbReference type="FunFam" id="3.10.10.10:FF:000007">
    <property type="entry name" value="Retrovirus-related Pol polyprotein from transposon 17.6-like Protein"/>
    <property type="match status" value="1"/>
</dbReference>
<dbReference type="InterPro" id="IPR055469">
    <property type="entry name" value="DUF7041"/>
</dbReference>
<evidence type="ECO:0000259" key="10">
    <source>
        <dbReference type="PROSITE" id="PS50878"/>
    </source>
</evidence>
<evidence type="ECO:0000256" key="3">
    <source>
        <dbReference type="ARBA" id="ARBA00022695"/>
    </source>
</evidence>
<dbReference type="PANTHER" id="PTHR37984">
    <property type="entry name" value="PROTEIN CBG26694"/>
    <property type="match status" value="1"/>
</dbReference>
<dbReference type="GO" id="GO:0004519">
    <property type="term" value="F:endonuclease activity"/>
    <property type="evidence" value="ECO:0007669"/>
    <property type="project" value="UniProtKB-KW"/>
</dbReference>
<dbReference type="InterPro" id="IPR043502">
    <property type="entry name" value="DNA/RNA_pol_sf"/>
</dbReference>
<dbReference type="CDD" id="cd09274">
    <property type="entry name" value="RNase_HI_RT_Ty3"/>
    <property type="match status" value="1"/>
</dbReference>
<dbReference type="EMBL" id="JAWDGP010001473">
    <property type="protein sequence ID" value="KAK3791305.1"/>
    <property type="molecule type" value="Genomic_DNA"/>
</dbReference>
<gene>
    <name evidence="11" type="ORF">RRG08_012492</name>
</gene>
<evidence type="ECO:0000256" key="4">
    <source>
        <dbReference type="ARBA" id="ARBA00022722"/>
    </source>
</evidence>
<dbReference type="PANTHER" id="PTHR37984:SF5">
    <property type="entry name" value="PROTEIN NYNRIN-LIKE"/>
    <property type="match status" value="1"/>
</dbReference>
<comment type="caution">
    <text evidence="11">The sequence shown here is derived from an EMBL/GenBank/DDBJ whole genome shotgun (WGS) entry which is preliminary data.</text>
</comment>
<dbReference type="FunFam" id="3.10.20.370:FF:000001">
    <property type="entry name" value="Retrovirus-related Pol polyprotein from transposon 17.6-like protein"/>
    <property type="match status" value="1"/>
</dbReference>
<dbReference type="Pfam" id="PF00078">
    <property type="entry name" value="RVT_1"/>
    <property type="match status" value="1"/>
</dbReference>
<keyword evidence="5" id="KW-0255">Endonuclease</keyword>
<dbReference type="InterPro" id="IPR043128">
    <property type="entry name" value="Rev_trsase/Diguanyl_cyclase"/>
</dbReference>
<keyword evidence="4" id="KW-0540">Nuclease</keyword>
<keyword evidence="3" id="KW-0548">Nucleotidyltransferase</keyword>
<evidence type="ECO:0000256" key="8">
    <source>
        <dbReference type="ARBA" id="ARBA00023268"/>
    </source>
</evidence>
<dbReference type="AlphaFoldDB" id="A0AAE1APE6"/>
<dbReference type="InterPro" id="IPR041577">
    <property type="entry name" value="RT_RNaseH_2"/>
</dbReference>
<dbReference type="GO" id="GO:0003964">
    <property type="term" value="F:RNA-directed DNA polymerase activity"/>
    <property type="evidence" value="ECO:0007669"/>
    <property type="project" value="UniProtKB-KW"/>
</dbReference>
<evidence type="ECO:0000313" key="12">
    <source>
        <dbReference type="Proteomes" id="UP001283361"/>
    </source>
</evidence>
<dbReference type="Pfam" id="PF17921">
    <property type="entry name" value="Integrase_H2C2"/>
    <property type="match status" value="1"/>
</dbReference>
<dbReference type="Gene3D" id="3.30.70.270">
    <property type="match status" value="2"/>
</dbReference>
<evidence type="ECO:0000256" key="1">
    <source>
        <dbReference type="ARBA" id="ARBA00022670"/>
    </source>
</evidence>
<reference evidence="11" key="1">
    <citation type="journal article" date="2023" name="G3 (Bethesda)">
        <title>A reference genome for the long-term kleptoplast-retaining sea slug Elysia crispata morphotype clarki.</title>
        <authorList>
            <person name="Eastman K.E."/>
            <person name="Pendleton A.L."/>
            <person name="Shaikh M.A."/>
            <person name="Suttiyut T."/>
            <person name="Ogas R."/>
            <person name="Tomko P."/>
            <person name="Gavelis G."/>
            <person name="Widhalm J.R."/>
            <person name="Wisecaver J.H."/>
        </authorList>
    </citation>
    <scope>NUCLEOTIDE SEQUENCE</scope>
    <source>
        <strain evidence="11">ECLA1</strain>
    </source>
</reference>
<feature type="region of interest" description="Disordered" evidence="9">
    <location>
        <begin position="992"/>
        <end position="1029"/>
    </location>
</feature>
<dbReference type="InterPro" id="IPR000477">
    <property type="entry name" value="RT_dom"/>
</dbReference>
<keyword evidence="2" id="KW-0808">Transferase</keyword>
<dbReference type="InterPro" id="IPR050951">
    <property type="entry name" value="Retrovirus_Pol_polyprotein"/>
</dbReference>
<evidence type="ECO:0000256" key="7">
    <source>
        <dbReference type="ARBA" id="ARBA00022918"/>
    </source>
</evidence>
<dbReference type="CDD" id="cd01647">
    <property type="entry name" value="RT_LTR"/>
    <property type="match status" value="1"/>
</dbReference>
<dbReference type="Pfam" id="PF23055">
    <property type="entry name" value="DUF7041"/>
    <property type="match status" value="1"/>
</dbReference>
<evidence type="ECO:0000256" key="6">
    <source>
        <dbReference type="ARBA" id="ARBA00022801"/>
    </source>
</evidence>
<keyword evidence="8" id="KW-0511">Multifunctional enzyme</keyword>
<keyword evidence="7" id="KW-0695">RNA-directed DNA polymerase</keyword>
<feature type="domain" description="Reverse transcriptase" evidence="10">
    <location>
        <begin position="446"/>
        <end position="623"/>
    </location>
</feature>
<feature type="compositionally biased region" description="Polar residues" evidence="9">
    <location>
        <begin position="998"/>
        <end position="1018"/>
    </location>
</feature>
<accession>A0AAE1APE6</accession>
<dbReference type="Proteomes" id="UP001283361">
    <property type="component" value="Unassembled WGS sequence"/>
</dbReference>
<sequence length="1029" mass="114549">MDLDAIKQLADAIREQTLHPTQATTTTVSSVSAVAFKAPQFWQTNAKAWFICLEASFNTHTPPITQDLTKFHHVVQLLDSSTARCVQAVLENPPPVGKYDRLKSALLNAYEATQLQKDQELLNLNGLGDRKPSELLQHMRSLNHDHVTLFRALFLNQLPPEVRRILAQTPDADLDTLSKTADGIMDVEFSAAATRSIQNTYPIEATPEEQANSCHGDILRTFRRRPTLCNVSTSNQPGKRQSQCKIKGATGLINASAICAVNSSSISVTDIISGRSFLVYTGTEESVFPATNSDRKKSRGPNLIAANGSAIATYGKRPISLKLSKTTLFKQKFWIADVTQPILAADFFTWHRLAIDLSNKRLVSLDGGTIVNARPTHSPRPGIHKVHSKYEAILEDFPELLMPTFRDNKHGVVHHIPTSGPPVHARARRLDNDKLSAAKAEFEELERLGIIRRSSSPWSSPLHIVRKSNGGWRPCGDYRWLNDVTKDDRYPLPHIQDLNSNLRGKNIFSKIDLIRGYHQIPVAEEDIPKTAIITPFGLYEYLKMPFGLKNAAQAFQRLMDGILHDLNCCFVYLDDILIASSSPKEHEADLRSVFHLLATNGLVINTQKCVFGQATVTFLGHKITPNGITPLPEKVKTITEFPKPNDKKALQRFLGMLNFYHRFLPGIAKLLAPLTEATKSRGKVITWTDECQTAFEAAKSSLASATLLNHPDPKSETRLSTDASDSAFGAELSQKHHGMWRPIAFFSRKLTSTQSRYSTFDRELLAIYSAIQHFRFFLEGRPFSVLTDHKPLTYALTSKTARSPRQERQLTYIAEFTTDIRYISGTDNVVPDVLSRVPCAEQPMVASASPIPPIDLARMAEEQLRDPKVAELRKQPGALKLKEVNLDGCILLCDVSTSRPRPIVPPLCTKTIFEAIHNLSHPGHKPTTRAISARYVWPGLKREVKNMVRACHSCQASKIGRHTKTPLNSFDPPDRRFGDIHVDLVGPFPPQKAAHICSPSSTGSPDGPKQCQSKTLRQQHVPEPYLGPG</sequence>